<feature type="domain" description="Xaa-Pro dipeptidyl-peptidase C-terminal" evidence="11">
    <location>
        <begin position="356"/>
        <end position="614"/>
    </location>
</feature>
<keyword evidence="4" id="KW-0031">Aminopeptidase</keyword>
<evidence type="ECO:0000313" key="12">
    <source>
        <dbReference type="EMBL" id="MBB4675749.1"/>
    </source>
</evidence>
<dbReference type="PRINTS" id="PR00923">
    <property type="entry name" value="LACTOPTASE"/>
</dbReference>
<proteinExistence type="inferred from homology"/>
<dbReference type="Pfam" id="PF02129">
    <property type="entry name" value="Peptidase_S15"/>
    <property type="match status" value="1"/>
</dbReference>
<comment type="catalytic activity">
    <reaction evidence="1">
        <text>Hydrolyzes Xaa-Pro-|- bonds to release unblocked, N-terminal dipeptides from substrates including Ala-Pro-|-p-nitroanilide and (sequentially) Tyr-Pro-|-Phe-Pro-|-Gly-Pro-|-Ile.</text>
        <dbReference type="EC" id="3.4.14.11"/>
    </reaction>
</comment>
<dbReference type="AlphaFoldDB" id="A0A7W7C722"/>
<dbReference type="InterPro" id="IPR008979">
    <property type="entry name" value="Galactose-bd-like_sf"/>
</dbReference>
<accession>A0A7W7C722</accession>
<sequence length="656" mass="69509">MTHRRPVRALTALLATVASSIGALTLVPMAGAAPEQAPQPRAGVSDPIYSYANAIRETVYVPTGFDLDGDNVVDRVAADIVRPSEAAQQGKKVPVIMDASPYYDNLGRGNESEKKTYDGQQRPQGFPLFYDNYFVPRGYAVVLVDLAGTTRSEGCSDIGGKSDVASAKVVIDWLNGNADGFTTKAGNVKASSSWSTGATGMIGKSYDGTIANGVAATGVPGLKTIVPIGAISSWYDYYRSDGVSFGFNPVGLANTVEKGGRPDCGAQKTKLTNGATGNGDYNAFWAERDYLPNASKVKASVFVVHGQGDLNVKALHYGQWWDKLGAAGVTRKIWLTQAGHVDPFDFRRSVWVDTLHRWFDRWLLGVNNGIENEPRATIERAPDTWVNEPTWPLAGTERVNLRIRKGQTAGLGQLGTTQATPGSTEKFTDTAGQGSANWAANPNTASNARTLFSTGPLAKDLRISGTGSVTVRVTPNTSTAHLSAVLVHYGPTTIRNYAGSGEGISTLATESCWGDATPSDNGCYKNTATTTANVGLEVFSRGWADLANSESLTSQTPIVPGQARTMTFRLASTDHVIPAGHRLAVIIAGTDSGRIVAPANRPTVTIDLARSFVTLPIVGGAATVPPAAQDTLTPDLPGHLPQLDPAEQTNGDFVRR</sequence>
<dbReference type="GO" id="GO:0008236">
    <property type="term" value="F:serine-type peptidase activity"/>
    <property type="evidence" value="ECO:0007669"/>
    <property type="project" value="UniProtKB-KW"/>
</dbReference>
<feature type="region of interest" description="Disordered" evidence="9">
    <location>
        <begin position="412"/>
        <end position="431"/>
    </location>
</feature>
<evidence type="ECO:0000256" key="7">
    <source>
        <dbReference type="ARBA" id="ARBA00022825"/>
    </source>
</evidence>
<evidence type="ECO:0000256" key="9">
    <source>
        <dbReference type="SAM" id="MobiDB-lite"/>
    </source>
</evidence>
<keyword evidence="7" id="KW-0720">Serine protease</keyword>
<dbReference type="GO" id="GO:0004177">
    <property type="term" value="F:aminopeptidase activity"/>
    <property type="evidence" value="ECO:0007669"/>
    <property type="project" value="UniProtKB-KW"/>
</dbReference>
<name>A0A7W7C722_9PSEU</name>
<dbReference type="NCBIfam" id="TIGR00976">
    <property type="entry name" value="CocE_NonD"/>
    <property type="match status" value="1"/>
</dbReference>
<evidence type="ECO:0000313" key="13">
    <source>
        <dbReference type="Proteomes" id="UP000533598"/>
    </source>
</evidence>
<keyword evidence="5" id="KW-0645">Protease</keyword>
<evidence type="ECO:0000256" key="3">
    <source>
        <dbReference type="ARBA" id="ARBA00012463"/>
    </source>
</evidence>
<dbReference type="GO" id="GO:0006508">
    <property type="term" value="P:proteolysis"/>
    <property type="evidence" value="ECO:0007669"/>
    <property type="project" value="UniProtKB-KW"/>
</dbReference>
<comment type="caution">
    <text evidence="12">The sequence shown here is derived from an EMBL/GenBank/DDBJ whole genome shotgun (WGS) entry which is preliminary data.</text>
</comment>
<dbReference type="InterPro" id="IPR000383">
    <property type="entry name" value="Xaa-Pro-like_dom"/>
</dbReference>
<keyword evidence="6 12" id="KW-0378">Hydrolase</keyword>
<evidence type="ECO:0000256" key="6">
    <source>
        <dbReference type="ARBA" id="ARBA00022801"/>
    </source>
</evidence>
<organism evidence="12 13">
    <name type="scientific">Crossiella cryophila</name>
    <dbReference type="NCBI Taxonomy" id="43355"/>
    <lineage>
        <taxon>Bacteria</taxon>
        <taxon>Bacillati</taxon>
        <taxon>Actinomycetota</taxon>
        <taxon>Actinomycetes</taxon>
        <taxon>Pseudonocardiales</taxon>
        <taxon>Pseudonocardiaceae</taxon>
        <taxon>Crossiella</taxon>
    </lineage>
</organism>
<comment type="similarity">
    <text evidence="2">Belongs to the peptidase S15 family.</text>
</comment>
<evidence type="ECO:0000256" key="2">
    <source>
        <dbReference type="ARBA" id="ARBA00010819"/>
    </source>
</evidence>
<dbReference type="SMART" id="SM00939">
    <property type="entry name" value="PepX_C"/>
    <property type="match status" value="1"/>
</dbReference>
<evidence type="ECO:0000256" key="5">
    <source>
        <dbReference type="ARBA" id="ARBA00022670"/>
    </source>
</evidence>
<dbReference type="GO" id="GO:0008239">
    <property type="term" value="F:dipeptidyl-peptidase activity"/>
    <property type="evidence" value="ECO:0007669"/>
    <property type="project" value="UniProtKB-EC"/>
</dbReference>
<keyword evidence="13" id="KW-1185">Reference proteome</keyword>
<dbReference type="EMBL" id="JACHMH010000001">
    <property type="protein sequence ID" value="MBB4675749.1"/>
    <property type="molecule type" value="Genomic_DNA"/>
</dbReference>
<dbReference type="InterPro" id="IPR029058">
    <property type="entry name" value="AB_hydrolase_fold"/>
</dbReference>
<dbReference type="SUPFAM" id="SSF53474">
    <property type="entry name" value="alpha/beta-Hydrolases"/>
    <property type="match status" value="1"/>
</dbReference>
<feature type="signal peptide" evidence="10">
    <location>
        <begin position="1"/>
        <end position="32"/>
    </location>
</feature>
<gene>
    <name evidence="12" type="ORF">HNR67_001867</name>
</gene>
<dbReference type="InterPro" id="IPR005674">
    <property type="entry name" value="CocE/Ser_esterase"/>
</dbReference>
<dbReference type="Proteomes" id="UP000533598">
    <property type="component" value="Unassembled WGS sequence"/>
</dbReference>
<feature type="region of interest" description="Disordered" evidence="9">
    <location>
        <begin position="626"/>
        <end position="656"/>
    </location>
</feature>
<dbReference type="Gene3D" id="3.40.50.1820">
    <property type="entry name" value="alpha/beta hydrolase"/>
    <property type="match status" value="2"/>
</dbReference>
<protein>
    <recommendedName>
        <fullName evidence="3">Xaa-Pro dipeptidyl-peptidase</fullName>
        <ecNumber evidence="3">3.4.14.11</ecNumber>
    </recommendedName>
    <alternativeName>
        <fullName evidence="8">X-prolyl-dipeptidyl aminopeptidase</fullName>
    </alternativeName>
</protein>
<evidence type="ECO:0000256" key="4">
    <source>
        <dbReference type="ARBA" id="ARBA00022438"/>
    </source>
</evidence>
<evidence type="ECO:0000256" key="1">
    <source>
        <dbReference type="ARBA" id="ARBA00000123"/>
    </source>
</evidence>
<dbReference type="EC" id="3.4.14.11" evidence="3"/>
<feature type="compositionally biased region" description="Polar residues" evidence="9">
    <location>
        <begin position="421"/>
        <end position="431"/>
    </location>
</feature>
<dbReference type="Pfam" id="PF08530">
    <property type="entry name" value="PepX_C"/>
    <property type="match status" value="1"/>
</dbReference>
<reference evidence="12 13" key="1">
    <citation type="submission" date="2020-08" db="EMBL/GenBank/DDBJ databases">
        <title>Sequencing the genomes of 1000 actinobacteria strains.</title>
        <authorList>
            <person name="Klenk H.-P."/>
        </authorList>
    </citation>
    <scope>NUCLEOTIDE SEQUENCE [LARGE SCALE GENOMIC DNA]</scope>
    <source>
        <strain evidence="12 13">DSM 44230</strain>
    </source>
</reference>
<dbReference type="InterPro" id="IPR013736">
    <property type="entry name" value="Xaa-Pro_dipept_C"/>
</dbReference>
<feature type="chain" id="PRO_5030869983" description="Xaa-Pro dipeptidyl-peptidase" evidence="10">
    <location>
        <begin position="33"/>
        <end position="656"/>
    </location>
</feature>
<feature type="compositionally biased region" description="Polar residues" evidence="9">
    <location>
        <begin position="647"/>
        <end position="656"/>
    </location>
</feature>
<evidence type="ECO:0000259" key="11">
    <source>
        <dbReference type="SMART" id="SM00939"/>
    </source>
</evidence>
<dbReference type="SUPFAM" id="SSF49785">
    <property type="entry name" value="Galactose-binding domain-like"/>
    <property type="match status" value="1"/>
</dbReference>
<dbReference type="Gene3D" id="2.60.120.260">
    <property type="entry name" value="Galactose-binding domain-like"/>
    <property type="match status" value="1"/>
</dbReference>
<dbReference type="NCBIfam" id="NF003780">
    <property type="entry name" value="PRK05371.1-1"/>
    <property type="match status" value="1"/>
</dbReference>
<evidence type="ECO:0000256" key="10">
    <source>
        <dbReference type="SAM" id="SignalP"/>
    </source>
</evidence>
<keyword evidence="10" id="KW-0732">Signal</keyword>
<dbReference type="InterPro" id="IPR008252">
    <property type="entry name" value="Pept_S15_Xpro"/>
</dbReference>
<evidence type="ECO:0000256" key="8">
    <source>
        <dbReference type="ARBA" id="ARBA00030045"/>
    </source>
</evidence>